<feature type="compositionally biased region" description="Low complexity" evidence="4">
    <location>
        <begin position="771"/>
        <end position="795"/>
    </location>
</feature>
<evidence type="ECO:0000313" key="7">
    <source>
        <dbReference type="EnsemblMetazoa" id="SMAR003490-PA"/>
    </source>
</evidence>
<accession>T1IR09</accession>
<reference evidence="7" key="2">
    <citation type="submission" date="2015-02" db="UniProtKB">
        <authorList>
            <consortium name="EnsemblMetazoa"/>
        </authorList>
    </citation>
    <scope>IDENTIFICATION</scope>
</reference>
<dbReference type="Gene3D" id="1.20.920.10">
    <property type="entry name" value="Bromodomain-like"/>
    <property type="match status" value="1"/>
</dbReference>
<feature type="region of interest" description="Disordered" evidence="4">
    <location>
        <begin position="67"/>
        <end position="138"/>
    </location>
</feature>
<dbReference type="PANTHER" id="PTHR22880">
    <property type="entry name" value="FALZ-RELATED BROMODOMAIN-CONTAINING PROTEINS"/>
    <property type="match status" value="1"/>
</dbReference>
<dbReference type="InterPro" id="IPR027353">
    <property type="entry name" value="NET_dom"/>
</dbReference>
<dbReference type="PROSITE" id="PS00633">
    <property type="entry name" value="BROMODOMAIN_1"/>
    <property type="match status" value="1"/>
</dbReference>
<feature type="compositionally biased region" description="Low complexity" evidence="4">
    <location>
        <begin position="554"/>
        <end position="575"/>
    </location>
</feature>
<dbReference type="InterPro" id="IPR001487">
    <property type="entry name" value="Bromodomain"/>
</dbReference>
<feature type="compositionally biased region" description="Low complexity" evidence="4">
    <location>
        <begin position="724"/>
        <end position="739"/>
    </location>
</feature>
<organism evidence="7 8">
    <name type="scientific">Strigamia maritima</name>
    <name type="common">European centipede</name>
    <name type="synonym">Geophilus maritimus</name>
    <dbReference type="NCBI Taxonomy" id="126957"/>
    <lineage>
        <taxon>Eukaryota</taxon>
        <taxon>Metazoa</taxon>
        <taxon>Ecdysozoa</taxon>
        <taxon>Arthropoda</taxon>
        <taxon>Myriapoda</taxon>
        <taxon>Chilopoda</taxon>
        <taxon>Pleurostigmophora</taxon>
        <taxon>Geophilomorpha</taxon>
        <taxon>Linotaeniidae</taxon>
        <taxon>Strigamia</taxon>
    </lineage>
</organism>
<feature type="region of interest" description="Disordered" evidence="4">
    <location>
        <begin position="639"/>
        <end position="1046"/>
    </location>
</feature>
<keyword evidence="1" id="KW-0677">Repeat</keyword>
<feature type="region of interest" description="Disordered" evidence="4">
    <location>
        <begin position="484"/>
        <end position="620"/>
    </location>
</feature>
<dbReference type="OMA" id="VAMECPT"/>
<name>T1IR09_STRMM</name>
<feature type="compositionally biased region" description="Basic and acidic residues" evidence="4">
    <location>
        <begin position="534"/>
        <end position="543"/>
    </location>
</feature>
<feature type="compositionally biased region" description="Pro residues" evidence="4">
    <location>
        <begin position="740"/>
        <end position="756"/>
    </location>
</feature>
<dbReference type="Pfam" id="PF17035">
    <property type="entry name" value="BET"/>
    <property type="match status" value="1"/>
</dbReference>
<feature type="compositionally biased region" description="Basic and acidic residues" evidence="4">
    <location>
        <begin position="1008"/>
        <end position="1026"/>
    </location>
</feature>
<dbReference type="PANTHER" id="PTHR22880:SF225">
    <property type="entry name" value="BROMODOMAIN-CONTAINING PROTEIN BET-1-RELATED"/>
    <property type="match status" value="1"/>
</dbReference>
<dbReference type="InterPro" id="IPR043509">
    <property type="entry name" value="Bromo_Brdt_II"/>
</dbReference>
<feature type="domain" description="NET" evidence="6">
    <location>
        <begin position="410"/>
        <end position="492"/>
    </location>
</feature>
<feature type="compositionally biased region" description="Polar residues" evidence="4">
    <location>
        <begin position="77"/>
        <end position="86"/>
    </location>
</feature>
<protein>
    <recommendedName>
        <fullName evidence="9">Bromo domain-containing protein</fullName>
    </recommendedName>
</protein>
<dbReference type="Pfam" id="PF17105">
    <property type="entry name" value="BRD4_CDT"/>
    <property type="match status" value="1"/>
</dbReference>
<feature type="compositionally biased region" description="Basic and acidic residues" evidence="4">
    <location>
        <begin position="978"/>
        <end position="1000"/>
    </location>
</feature>
<feature type="compositionally biased region" description="Polar residues" evidence="4">
    <location>
        <begin position="255"/>
        <end position="267"/>
    </location>
</feature>
<dbReference type="EMBL" id="JH431327">
    <property type="status" value="NOT_ANNOTATED_CDS"/>
    <property type="molecule type" value="Genomic_DNA"/>
</dbReference>
<dbReference type="FunFam" id="1.20.1270.220:FF:000001">
    <property type="entry name" value="bromodomain-containing protein 2 isoform X1"/>
    <property type="match status" value="1"/>
</dbReference>
<dbReference type="InterPro" id="IPR036427">
    <property type="entry name" value="Bromodomain-like_sf"/>
</dbReference>
<feature type="compositionally biased region" description="Low complexity" evidence="4">
    <location>
        <begin position="655"/>
        <end position="674"/>
    </location>
</feature>
<dbReference type="SMART" id="SM00297">
    <property type="entry name" value="BROMO"/>
    <property type="match status" value="1"/>
</dbReference>
<evidence type="ECO:0000256" key="3">
    <source>
        <dbReference type="PROSITE-ProRule" id="PRU00035"/>
    </source>
</evidence>
<feature type="compositionally biased region" description="Basic residues" evidence="4">
    <location>
        <begin position="320"/>
        <end position="331"/>
    </location>
</feature>
<dbReference type="GO" id="GO:0006338">
    <property type="term" value="P:chromatin remodeling"/>
    <property type="evidence" value="ECO:0007669"/>
    <property type="project" value="TreeGrafter"/>
</dbReference>
<evidence type="ECO:0000259" key="6">
    <source>
        <dbReference type="PROSITE" id="PS51525"/>
    </source>
</evidence>
<dbReference type="AlphaFoldDB" id="T1IR09"/>
<dbReference type="Gene3D" id="1.20.1270.220">
    <property type="match status" value="1"/>
</dbReference>
<dbReference type="InterPro" id="IPR050935">
    <property type="entry name" value="Bromo_chromatin_reader"/>
</dbReference>
<dbReference type="InterPro" id="IPR038336">
    <property type="entry name" value="NET_sf"/>
</dbReference>
<feature type="compositionally biased region" description="Basic and acidic residues" evidence="4">
    <location>
        <begin position="584"/>
        <end position="593"/>
    </location>
</feature>
<feature type="domain" description="Bromo" evidence="5">
    <location>
        <begin position="158"/>
        <end position="230"/>
    </location>
</feature>
<feature type="compositionally biased region" description="Basic and acidic residues" evidence="4">
    <location>
        <begin position="94"/>
        <end position="109"/>
    </location>
</feature>
<dbReference type="InterPro" id="IPR018359">
    <property type="entry name" value="Bromodomain_CS"/>
</dbReference>
<dbReference type="GO" id="GO:0000785">
    <property type="term" value="C:chromatin"/>
    <property type="evidence" value="ECO:0007669"/>
    <property type="project" value="TreeGrafter"/>
</dbReference>
<feature type="compositionally biased region" description="Basic and acidic residues" evidence="4">
    <location>
        <begin position="932"/>
        <end position="971"/>
    </location>
</feature>
<feature type="compositionally biased region" description="Basic and acidic residues" evidence="4">
    <location>
        <begin position="501"/>
        <end position="519"/>
    </location>
</feature>
<evidence type="ECO:0000256" key="2">
    <source>
        <dbReference type="ARBA" id="ARBA00023117"/>
    </source>
</evidence>
<dbReference type="PROSITE" id="PS50014">
    <property type="entry name" value="BROMODOMAIN_2"/>
    <property type="match status" value="1"/>
</dbReference>
<dbReference type="EnsemblMetazoa" id="SMAR003490-RA">
    <property type="protein sequence ID" value="SMAR003490-PA"/>
    <property type="gene ID" value="SMAR003490"/>
</dbReference>
<dbReference type="Pfam" id="PF00439">
    <property type="entry name" value="Bromodomain"/>
    <property type="match status" value="1"/>
</dbReference>
<dbReference type="CDD" id="cd05498">
    <property type="entry name" value="Bromo_Brdt_II_like"/>
    <property type="match status" value="1"/>
</dbReference>
<proteinExistence type="predicted"/>
<dbReference type="Proteomes" id="UP000014500">
    <property type="component" value="Unassembled WGS sequence"/>
</dbReference>
<feature type="compositionally biased region" description="Polar residues" evidence="4">
    <location>
        <begin position="594"/>
        <end position="620"/>
    </location>
</feature>
<feature type="compositionally biased region" description="Basic and acidic residues" evidence="4">
    <location>
        <begin position="332"/>
        <end position="345"/>
    </location>
</feature>
<dbReference type="GO" id="GO:0006355">
    <property type="term" value="P:regulation of DNA-templated transcription"/>
    <property type="evidence" value="ECO:0007669"/>
    <property type="project" value="TreeGrafter"/>
</dbReference>
<feature type="compositionally biased region" description="Low complexity" evidence="4">
    <location>
        <begin position="268"/>
        <end position="283"/>
    </location>
</feature>
<dbReference type="InterPro" id="IPR031354">
    <property type="entry name" value="BRD4_CDT"/>
</dbReference>
<sequence>MPTVASPHPLTQQTHQNSIVMPSMGYPQDLPDGPVQAPVMGQIQAAAAVVAAGGLMGPMGQTLPAKVKKGVKRKADTTTPTANSTYEPVYPLHSEPKASKIATRRESGRQIKKPKKDLPDSQVVDIYPNPQHSSKPKEKLTEQLKFCNDILKELLSKKHSGYAWPFYKPVDADLLGLHDYHDIIKKAMDLGTVKQKMDNREYRTPTEFAADVRLIFTNCYKYNPPDHDVVAMARKLQDVFEMRYARIPDEPTPSIPETATPTTKQEMTTSSSSTSSSGSSSSSDSEDSEEERERKLLQLQEQLKQMQEQMQLLVQESRRREKKKKDRKRKKDKDEKKEDRKETKPPLDVAHVQPVVNNIALSADQKPLKPTKTKSSSSVGKTPNQKSSSVLSKRQRSSSRKSKSSLPAFDSEDEDNAKPMSYDEKRQLSLDINKLPGDKLGRVVHIIQSREPSLRDSNPDEIEIDFETLKPSTLRELEAYVASCLRKKPRKPYSAKKPSGKSKDEQMAEKKQELEKRLQDVSGQLGTVTKKPPKKDVENKHVDVVGGPSRLSASSSSSSDSDSSSSSSSSSSSDSSDSESGEEPATKQKKDETSQMSNTGLGMTSGLVNNHMPQQTAIMNQQPALPVAGMYSAPFAQAPSTAVAKTPVVASHSLPQQPARPSATAAPAPVKKSVVPPPVKPSSNSQLPGMAASIQSPMVSQPLRGPLMQSQTLSSPQTPIGYEQQQLLQQPQPQQHPSQQHPPPLIRQDSPSPPMLSPVSASLNAIPPTIPLSSSSSTHSRTPSPMGTGTISPTIIPSPVPSPASLPLSVPGGGPLGSGSESKNNLHQRHGAGPNQPIARKEEPMFVPAMPGNKTPLDPVMNAVNAGLPPLPGSANGEKKPDSKGALTPASSKKDSKVKNAGSWSSLLQTSSQHPLVSKPSTKDSFQQFKKQAKEKQDRRQLMEQQEMRRHQKEQAERERQRLEREKQREREEEEALESARKAQQEQQQRQEDARRREAQTRQSQNVSERDRLRMREQERRRREAMARQIDMNRQSDIMATFEETL</sequence>
<evidence type="ECO:0000259" key="5">
    <source>
        <dbReference type="PROSITE" id="PS50014"/>
    </source>
</evidence>
<feature type="compositionally biased region" description="Polar residues" evidence="4">
    <location>
        <begin position="708"/>
        <end position="718"/>
    </location>
</feature>
<evidence type="ECO:0008006" key="9">
    <source>
        <dbReference type="Google" id="ProtNLM"/>
    </source>
</evidence>
<dbReference type="FunFam" id="1.20.920.10:FF:000003">
    <property type="entry name" value="Bromodomain-containing protein 2"/>
    <property type="match status" value="1"/>
</dbReference>
<feature type="compositionally biased region" description="Polar residues" evidence="4">
    <location>
        <begin position="902"/>
        <end position="925"/>
    </location>
</feature>
<dbReference type="HOGENOM" id="CLU_001499_0_1_1"/>
<feature type="compositionally biased region" description="Basic residues" evidence="4">
    <location>
        <begin position="393"/>
        <end position="403"/>
    </location>
</feature>
<feature type="region of interest" description="Disordered" evidence="4">
    <location>
        <begin position="314"/>
        <end position="429"/>
    </location>
</feature>
<evidence type="ECO:0000256" key="1">
    <source>
        <dbReference type="ARBA" id="ARBA00022737"/>
    </source>
</evidence>
<dbReference type="PRINTS" id="PR00503">
    <property type="entry name" value="BROMODOMAIN"/>
</dbReference>
<keyword evidence="8" id="KW-1185">Reference proteome</keyword>
<evidence type="ECO:0000256" key="4">
    <source>
        <dbReference type="SAM" id="MobiDB-lite"/>
    </source>
</evidence>
<keyword evidence="2 3" id="KW-0103">Bromodomain</keyword>
<dbReference type="GO" id="GO:0005634">
    <property type="term" value="C:nucleus"/>
    <property type="evidence" value="ECO:0007669"/>
    <property type="project" value="TreeGrafter"/>
</dbReference>
<dbReference type="SUPFAM" id="SSF47370">
    <property type="entry name" value="Bromodomain"/>
    <property type="match status" value="1"/>
</dbReference>
<reference evidence="8" key="1">
    <citation type="submission" date="2011-05" db="EMBL/GenBank/DDBJ databases">
        <authorList>
            <person name="Richards S.R."/>
            <person name="Qu J."/>
            <person name="Jiang H."/>
            <person name="Jhangiani S.N."/>
            <person name="Agravi P."/>
            <person name="Goodspeed R."/>
            <person name="Gross S."/>
            <person name="Mandapat C."/>
            <person name="Jackson L."/>
            <person name="Mathew T."/>
            <person name="Pu L."/>
            <person name="Thornton R."/>
            <person name="Saada N."/>
            <person name="Wilczek-Boney K.B."/>
            <person name="Lee S."/>
            <person name="Kovar C."/>
            <person name="Wu Y."/>
            <person name="Scherer S.E."/>
            <person name="Worley K.C."/>
            <person name="Muzny D.M."/>
            <person name="Gibbs R."/>
        </authorList>
    </citation>
    <scope>NUCLEOTIDE SEQUENCE</scope>
    <source>
        <strain evidence="8">Brora</strain>
    </source>
</reference>
<dbReference type="PROSITE" id="PS51525">
    <property type="entry name" value="NET"/>
    <property type="match status" value="1"/>
</dbReference>
<dbReference type="STRING" id="126957.T1IR09"/>
<feature type="region of interest" description="Disordered" evidence="4">
    <location>
        <begin position="247"/>
        <end position="294"/>
    </location>
</feature>
<feature type="compositionally biased region" description="Basic residues" evidence="4">
    <location>
        <begin position="485"/>
        <end position="500"/>
    </location>
</feature>
<evidence type="ECO:0000313" key="8">
    <source>
        <dbReference type="Proteomes" id="UP000014500"/>
    </source>
</evidence>
<dbReference type="eggNOG" id="KOG1474">
    <property type="taxonomic scope" value="Eukaryota"/>
</dbReference>
<feature type="compositionally biased region" description="Low complexity" evidence="4">
    <location>
        <begin position="368"/>
        <end position="392"/>
    </location>
</feature>